<accession>A0A1H9UM38</accession>
<evidence type="ECO:0000259" key="1">
    <source>
        <dbReference type="PROSITE" id="PS50206"/>
    </source>
</evidence>
<keyword evidence="3" id="KW-1185">Reference proteome</keyword>
<dbReference type="PANTHER" id="PTHR43031">
    <property type="entry name" value="FAD-DEPENDENT OXIDOREDUCTASE"/>
    <property type="match status" value="1"/>
</dbReference>
<dbReference type="AlphaFoldDB" id="A0A1H9UM38"/>
<feature type="domain" description="Rhodanese" evidence="1">
    <location>
        <begin position="23"/>
        <end position="108"/>
    </location>
</feature>
<dbReference type="Proteomes" id="UP000199318">
    <property type="component" value="Unassembled WGS sequence"/>
</dbReference>
<dbReference type="OrthoDB" id="9800872at2"/>
<gene>
    <name evidence="2" type="ORF">SAMN05444126_11511</name>
</gene>
<dbReference type="PANTHER" id="PTHR43031:SF17">
    <property type="entry name" value="SULFURTRANSFERASE YTWF-RELATED"/>
    <property type="match status" value="1"/>
</dbReference>
<dbReference type="RefSeq" id="WP_093073126.1">
    <property type="nucleotide sequence ID" value="NZ_FOGV01000015.1"/>
</dbReference>
<dbReference type="EMBL" id="FOGV01000015">
    <property type="protein sequence ID" value="SES10409.1"/>
    <property type="molecule type" value="Genomic_DNA"/>
</dbReference>
<dbReference type="CDD" id="cd00158">
    <property type="entry name" value="RHOD"/>
    <property type="match status" value="1"/>
</dbReference>
<dbReference type="InterPro" id="IPR036873">
    <property type="entry name" value="Rhodanese-like_dom_sf"/>
</dbReference>
<dbReference type="Gene3D" id="3.40.250.10">
    <property type="entry name" value="Rhodanese-like domain"/>
    <property type="match status" value="1"/>
</dbReference>
<reference evidence="3" key="1">
    <citation type="submission" date="2016-10" db="EMBL/GenBank/DDBJ databases">
        <authorList>
            <person name="de Groot N.N."/>
        </authorList>
    </citation>
    <scope>NUCLEOTIDE SEQUENCE [LARGE SCALE GENOMIC DNA]</scope>
    <source>
        <strain evidence="3">10nlg</strain>
    </source>
</reference>
<dbReference type="SMART" id="SM00450">
    <property type="entry name" value="RHOD"/>
    <property type="match status" value="1"/>
</dbReference>
<dbReference type="InterPro" id="IPR001763">
    <property type="entry name" value="Rhodanese-like_dom"/>
</dbReference>
<name>A0A1H9UM38_9BACI</name>
<evidence type="ECO:0000313" key="3">
    <source>
        <dbReference type="Proteomes" id="UP000199318"/>
    </source>
</evidence>
<dbReference type="STRING" id="1464123.SAMN05444126_11511"/>
<sequence length="121" mass="13850">MAHYVEGIKQLSFSEVKELYDQSVKKPILIDVRELEEYTEAHIPGIPLIPMSEIANRAGDFAKDEEYVFVCRSGRRSHEVAKFFQENGVDKVANYEGGMLEWDGPVETGEEHIVKKISELY</sequence>
<organism evidence="2 3">
    <name type="scientific">Salisediminibacterium halotolerans</name>
    <dbReference type="NCBI Taxonomy" id="517425"/>
    <lineage>
        <taxon>Bacteria</taxon>
        <taxon>Bacillati</taxon>
        <taxon>Bacillota</taxon>
        <taxon>Bacilli</taxon>
        <taxon>Bacillales</taxon>
        <taxon>Bacillaceae</taxon>
        <taxon>Salisediminibacterium</taxon>
    </lineage>
</organism>
<protein>
    <submittedName>
        <fullName evidence="2">Rhodanese-related sulfurtransferase</fullName>
    </submittedName>
</protein>
<dbReference type="InterPro" id="IPR050229">
    <property type="entry name" value="GlpE_sulfurtransferase"/>
</dbReference>
<evidence type="ECO:0000313" key="2">
    <source>
        <dbReference type="EMBL" id="SES10409.1"/>
    </source>
</evidence>
<dbReference type="Pfam" id="PF00581">
    <property type="entry name" value="Rhodanese"/>
    <property type="match status" value="1"/>
</dbReference>
<comment type="caution">
    <text evidence="2">The sequence shown here is derived from an EMBL/GenBank/DDBJ whole genome shotgun (WGS) entry which is preliminary data.</text>
</comment>
<dbReference type="SUPFAM" id="SSF52821">
    <property type="entry name" value="Rhodanese/Cell cycle control phosphatase"/>
    <property type="match status" value="1"/>
</dbReference>
<dbReference type="PROSITE" id="PS50206">
    <property type="entry name" value="RHODANESE_3"/>
    <property type="match status" value="1"/>
</dbReference>
<proteinExistence type="predicted"/>